<dbReference type="GO" id="GO:0006465">
    <property type="term" value="P:signal peptide processing"/>
    <property type="evidence" value="ECO:0007669"/>
    <property type="project" value="InterPro"/>
</dbReference>
<dbReference type="GO" id="GO:0004252">
    <property type="term" value="F:serine-type endopeptidase activity"/>
    <property type="evidence" value="ECO:0007669"/>
    <property type="project" value="InterPro"/>
</dbReference>
<dbReference type="Gene3D" id="2.10.109.10">
    <property type="entry name" value="Umud Fragment, subunit A"/>
    <property type="match status" value="1"/>
</dbReference>
<evidence type="ECO:0000313" key="4">
    <source>
        <dbReference type="Proteomes" id="UP000229641"/>
    </source>
</evidence>
<dbReference type="InterPro" id="IPR036286">
    <property type="entry name" value="LexA/Signal_pep-like_sf"/>
</dbReference>
<dbReference type="Pfam" id="PF10502">
    <property type="entry name" value="Peptidase_S26"/>
    <property type="match status" value="1"/>
</dbReference>
<dbReference type="AlphaFoldDB" id="A0A2H0LYV7"/>
<dbReference type="Proteomes" id="UP000229641">
    <property type="component" value="Unassembled WGS sequence"/>
</dbReference>
<keyword evidence="1" id="KW-0812">Transmembrane</keyword>
<evidence type="ECO:0000313" key="3">
    <source>
        <dbReference type="EMBL" id="PIQ89571.1"/>
    </source>
</evidence>
<evidence type="ECO:0000259" key="2">
    <source>
        <dbReference type="Pfam" id="PF10502"/>
    </source>
</evidence>
<dbReference type="SUPFAM" id="SSF51306">
    <property type="entry name" value="LexA/Signal peptidase"/>
    <property type="match status" value="1"/>
</dbReference>
<accession>A0A2H0LYV7</accession>
<proteinExistence type="predicted"/>
<dbReference type="InterPro" id="IPR019533">
    <property type="entry name" value="Peptidase_S26"/>
</dbReference>
<gene>
    <name evidence="3" type="ORF">COV72_02350</name>
</gene>
<feature type="domain" description="Peptidase S26" evidence="2">
    <location>
        <begin position="46"/>
        <end position="160"/>
    </location>
</feature>
<sequence>MRRWPLIILLIGMSISGLIFRYSLFFNIRSDSMPMGIYRRVKDKPGIGSVVASCLTKEIALHGLERGYLMKGNCPSGIQPVLKKVFAVHGDLVSVEDGYVSINGKVHLEFPVASLDSQGRLVKQFNRKGHYLKDGEYYLLSGYKLNSWDSRYFGSVPVNFVLKPLVVIHE</sequence>
<dbReference type="EMBL" id="PCWA01000033">
    <property type="protein sequence ID" value="PIQ89571.1"/>
    <property type="molecule type" value="Genomic_DNA"/>
</dbReference>
<protein>
    <recommendedName>
        <fullName evidence="2">Peptidase S26 domain-containing protein</fullName>
    </recommendedName>
</protein>
<reference evidence="3 4" key="1">
    <citation type="submission" date="2017-09" db="EMBL/GenBank/DDBJ databases">
        <title>Depth-based differentiation of microbial function through sediment-hosted aquifers and enrichment of novel symbionts in the deep terrestrial subsurface.</title>
        <authorList>
            <person name="Probst A.J."/>
            <person name="Ladd B."/>
            <person name="Jarett J.K."/>
            <person name="Geller-Mcgrath D.E."/>
            <person name="Sieber C.M."/>
            <person name="Emerson J.B."/>
            <person name="Anantharaman K."/>
            <person name="Thomas B.C."/>
            <person name="Malmstrom R."/>
            <person name="Stieglmeier M."/>
            <person name="Klingl A."/>
            <person name="Woyke T."/>
            <person name="Ryan C.M."/>
            <person name="Banfield J.F."/>
        </authorList>
    </citation>
    <scope>NUCLEOTIDE SEQUENCE [LARGE SCALE GENOMIC DNA]</scope>
    <source>
        <strain evidence="3">CG11_big_fil_rev_8_21_14_0_20_42_13</strain>
    </source>
</reference>
<keyword evidence="1" id="KW-0472">Membrane</keyword>
<comment type="caution">
    <text evidence="3">The sequence shown here is derived from an EMBL/GenBank/DDBJ whole genome shotgun (WGS) entry which is preliminary data.</text>
</comment>
<feature type="transmembrane region" description="Helical" evidence="1">
    <location>
        <begin position="6"/>
        <end position="25"/>
    </location>
</feature>
<evidence type="ECO:0000256" key="1">
    <source>
        <dbReference type="SAM" id="Phobius"/>
    </source>
</evidence>
<name>A0A2H0LYV7_9BACT</name>
<keyword evidence="1" id="KW-1133">Transmembrane helix</keyword>
<organism evidence="3 4">
    <name type="scientific">Candidatus Ghiorseimicrobium undicola</name>
    <dbReference type="NCBI Taxonomy" id="1974746"/>
    <lineage>
        <taxon>Bacteria</taxon>
        <taxon>Pseudomonadati</taxon>
        <taxon>Candidatus Omnitrophota</taxon>
        <taxon>Candidatus Ghiorseimicrobium</taxon>
    </lineage>
</organism>